<reference evidence="3" key="1">
    <citation type="journal article" date="2023" name="Mol. Phylogenet. Evol.">
        <title>Genome-scale phylogeny and comparative genomics of the fungal order Sordariales.</title>
        <authorList>
            <person name="Hensen N."/>
            <person name="Bonometti L."/>
            <person name="Westerberg I."/>
            <person name="Brannstrom I.O."/>
            <person name="Guillou S."/>
            <person name="Cros-Aarteil S."/>
            <person name="Calhoun S."/>
            <person name="Haridas S."/>
            <person name="Kuo A."/>
            <person name="Mondo S."/>
            <person name="Pangilinan J."/>
            <person name="Riley R."/>
            <person name="LaButti K."/>
            <person name="Andreopoulos B."/>
            <person name="Lipzen A."/>
            <person name="Chen C."/>
            <person name="Yan M."/>
            <person name="Daum C."/>
            <person name="Ng V."/>
            <person name="Clum A."/>
            <person name="Steindorff A."/>
            <person name="Ohm R.A."/>
            <person name="Martin F."/>
            <person name="Silar P."/>
            <person name="Natvig D.O."/>
            <person name="Lalanne C."/>
            <person name="Gautier V."/>
            <person name="Ament-Velasquez S.L."/>
            <person name="Kruys A."/>
            <person name="Hutchinson M.I."/>
            <person name="Powell A.J."/>
            <person name="Barry K."/>
            <person name="Miller A.N."/>
            <person name="Grigoriev I.V."/>
            <person name="Debuchy R."/>
            <person name="Gladieux P."/>
            <person name="Hiltunen Thoren M."/>
            <person name="Johannesson H."/>
        </authorList>
    </citation>
    <scope>NUCLEOTIDE SEQUENCE [LARGE SCALE GENOMIC DNA]</scope>
    <source>
        <strain evidence="3">CBS 340.73</strain>
    </source>
</reference>
<protein>
    <submittedName>
        <fullName evidence="2">Uncharacterized protein</fullName>
    </submittedName>
</protein>
<feature type="compositionally biased region" description="Polar residues" evidence="1">
    <location>
        <begin position="20"/>
        <end position="29"/>
    </location>
</feature>
<evidence type="ECO:0000313" key="2">
    <source>
        <dbReference type="EMBL" id="KAK3943380.1"/>
    </source>
</evidence>
<organism evidence="2 3">
    <name type="scientific">Diplogelasinospora grovesii</name>
    <dbReference type="NCBI Taxonomy" id="303347"/>
    <lineage>
        <taxon>Eukaryota</taxon>
        <taxon>Fungi</taxon>
        <taxon>Dikarya</taxon>
        <taxon>Ascomycota</taxon>
        <taxon>Pezizomycotina</taxon>
        <taxon>Sordariomycetes</taxon>
        <taxon>Sordariomycetidae</taxon>
        <taxon>Sordariales</taxon>
        <taxon>Diplogelasinosporaceae</taxon>
        <taxon>Diplogelasinospora</taxon>
    </lineage>
</organism>
<feature type="compositionally biased region" description="Basic and acidic residues" evidence="1">
    <location>
        <begin position="71"/>
        <end position="84"/>
    </location>
</feature>
<proteinExistence type="predicted"/>
<keyword evidence="3" id="KW-1185">Reference proteome</keyword>
<name>A0AAN6NDD0_9PEZI</name>
<feature type="compositionally biased region" description="Polar residues" evidence="1">
    <location>
        <begin position="37"/>
        <end position="56"/>
    </location>
</feature>
<feature type="region of interest" description="Disordered" evidence="1">
    <location>
        <begin position="1"/>
        <end position="84"/>
    </location>
</feature>
<evidence type="ECO:0000313" key="3">
    <source>
        <dbReference type="Proteomes" id="UP001303473"/>
    </source>
</evidence>
<dbReference type="AlphaFoldDB" id="A0AAN6NDD0"/>
<dbReference type="Proteomes" id="UP001303473">
    <property type="component" value="Unassembled WGS sequence"/>
</dbReference>
<gene>
    <name evidence="2" type="ORF">QBC46DRAFT_377686</name>
</gene>
<sequence length="84" mass="9422">MAKQGMTIDTDLSQDLLKSPTGNSPTTPHSAADAQRAMTSTDSWKPSFNRRQSWDQQEYKHHLQMTTAHTGAEDKQGRGFTERS</sequence>
<evidence type="ECO:0000256" key="1">
    <source>
        <dbReference type="SAM" id="MobiDB-lite"/>
    </source>
</evidence>
<dbReference type="EMBL" id="MU853766">
    <property type="protein sequence ID" value="KAK3943380.1"/>
    <property type="molecule type" value="Genomic_DNA"/>
</dbReference>
<accession>A0AAN6NDD0</accession>
<comment type="caution">
    <text evidence="2">The sequence shown here is derived from an EMBL/GenBank/DDBJ whole genome shotgun (WGS) entry which is preliminary data.</text>
</comment>